<sequence>MASPLRLSGIGSQHGFKFLMNVHQEEYCTHYNVYDGIGFLFGLKENYAPYDFNCDKGFFKMAVGYDVNINIKPTKFIRNTEHLRRCTNKPLVDYDGKHPIPYYRGFCLLAELTCMVQWKFLCMGAKIAIDVLKGFLGGAGAVPLLANVERSLLLNGPHLVIKDPIVLAPENIKAFIHV</sequence>
<protein>
    <submittedName>
        <fullName evidence="2">Uncharacterized protein</fullName>
    </submittedName>
</protein>
<evidence type="ECO:0000313" key="1">
    <source>
        <dbReference type="Proteomes" id="UP000887565"/>
    </source>
</evidence>
<dbReference type="Proteomes" id="UP000887565">
    <property type="component" value="Unplaced"/>
</dbReference>
<name>A0A915KEM6_ROMCU</name>
<accession>A0A915KEM6</accession>
<reference evidence="2" key="1">
    <citation type="submission" date="2022-11" db="UniProtKB">
        <authorList>
            <consortium name="WormBaseParasite"/>
        </authorList>
    </citation>
    <scope>IDENTIFICATION</scope>
</reference>
<evidence type="ECO:0000313" key="2">
    <source>
        <dbReference type="WBParaSite" id="nRc.2.0.1.t36835-RA"/>
    </source>
</evidence>
<proteinExistence type="predicted"/>
<organism evidence="1 2">
    <name type="scientific">Romanomermis culicivorax</name>
    <name type="common">Nematode worm</name>
    <dbReference type="NCBI Taxonomy" id="13658"/>
    <lineage>
        <taxon>Eukaryota</taxon>
        <taxon>Metazoa</taxon>
        <taxon>Ecdysozoa</taxon>
        <taxon>Nematoda</taxon>
        <taxon>Enoplea</taxon>
        <taxon>Dorylaimia</taxon>
        <taxon>Mermithida</taxon>
        <taxon>Mermithoidea</taxon>
        <taxon>Mermithidae</taxon>
        <taxon>Romanomermis</taxon>
    </lineage>
</organism>
<keyword evidence="1" id="KW-1185">Reference proteome</keyword>
<dbReference type="WBParaSite" id="nRc.2.0.1.t36835-RA">
    <property type="protein sequence ID" value="nRc.2.0.1.t36835-RA"/>
    <property type="gene ID" value="nRc.2.0.1.g36835"/>
</dbReference>
<dbReference type="AlphaFoldDB" id="A0A915KEM6"/>